<sequence length="221" mass="24814">MVTTQTCRYLGIRASSPGQVCYRSTAEGEEDPILALKVALAPLLRNSPLLATKQYAESTKRPLAKFALDFILKSCPDNEAIFRTLMTADLEGLVLRDWVAVHWLTDMCFTPTFPGTSLEPFIFFCCVHGQTEALKTFSTLKDEYFGEYETKLMAYGRSYQIICGAVEAFIKVREDNDTCLAARTLEALHTLCKENCDRCYGTAVLASDQTFREVKQNIRAT</sequence>
<name>A0A135UVR1_9PEZI</name>
<keyword evidence="2" id="KW-1185">Reference proteome</keyword>
<evidence type="ECO:0000313" key="2">
    <source>
        <dbReference type="Proteomes" id="UP000070121"/>
    </source>
</evidence>
<reference evidence="1 2" key="1">
    <citation type="submission" date="2014-02" db="EMBL/GenBank/DDBJ databases">
        <title>The genome sequence of Colletotrichum salicis CBS 607.94.</title>
        <authorList>
            <person name="Baroncelli R."/>
            <person name="Thon M.R."/>
        </authorList>
    </citation>
    <scope>NUCLEOTIDE SEQUENCE [LARGE SCALE GENOMIC DNA]</scope>
    <source>
        <strain evidence="1 2">CBS 607.94</strain>
    </source>
</reference>
<dbReference type="Proteomes" id="UP000070121">
    <property type="component" value="Unassembled WGS sequence"/>
</dbReference>
<comment type="caution">
    <text evidence="1">The sequence shown here is derived from an EMBL/GenBank/DDBJ whole genome shotgun (WGS) entry which is preliminary data.</text>
</comment>
<dbReference type="AlphaFoldDB" id="A0A135UVR1"/>
<accession>A0A135UVR1</accession>
<evidence type="ECO:0000313" key="1">
    <source>
        <dbReference type="EMBL" id="KXH64485.1"/>
    </source>
</evidence>
<gene>
    <name evidence="1" type="ORF">CSAL01_13151</name>
</gene>
<protein>
    <submittedName>
        <fullName evidence="1">Uncharacterized protein</fullName>
    </submittedName>
</protein>
<organism evidence="1 2">
    <name type="scientific">Colletotrichum salicis</name>
    <dbReference type="NCBI Taxonomy" id="1209931"/>
    <lineage>
        <taxon>Eukaryota</taxon>
        <taxon>Fungi</taxon>
        <taxon>Dikarya</taxon>
        <taxon>Ascomycota</taxon>
        <taxon>Pezizomycotina</taxon>
        <taxon>Sordariomycetes</taxon>
        <taxon>Hypocreomycetidae</taxon>
        <taxon>Glomerellales</taxon>
        <taxon>Glomerellaceae</taxon>
        <taxon>Colletotrichum</taxon>
        <taxon>Colletotrichum acutatum species complex</taxon>
    </lineage>
</organism>
<dbReference type="OrthoDB" id="194358at2759"/>
<proteinExistence type="predicted"/>
<dbReference type="EMBL" id="JFFI01000967">
    <property type="protein sequence ID" value="KXH64485.1"/>
    <property type="molecule type" value="Genomic_DNA"/>
</dbReference>